<dbReference type="SUPFAM" id="SSF56300">
    <property type="entry name" value="Metallo-dependent phosphatases"/>
    <property type="match status" value="1"/>
</dbReference>
<dbReference type="InterPro" id="IPR004843">
    <property type="entry name" value="Calcineurin-like_PHP"/>
</dbReference>
<dbReference type="GO" id="GO:0016787">
    <property type="term" value="F:hydrolase activity"/>
    <property type="evidence" value="ECO:0007669"/>
    <property type="project" value="InterPro"/>
</dbReference>
<dbReference type="Pfam" id="PF00149">
    <property type="entry name" value="Metallophos"/>
    <property type="match status" value="1"/>
</dbReference>
<dbReference type="PANTHER" id="PTHR30337">
    <property type="entry name" value="COMPONENT OF ATP-DEPENDENT DSDNA EXONUCLEASE"/>
    <property type="match status" value="1"/>
</dbReference>
<evidence type="ECO:0000313" key="2">
    <source>
        <dbReference type="EMBL" id="QLH76377.1"/>
    </source>
</evidence>
<reference evidence="2 3" key="1">
    <citation type="submission" date="2020-07" db="EMBL/GenBank/DDBJ databases">
        <title>Halosimplex pelagicum sp. nov. and Halosimplex rubrum sp. nov., isolated from salted brown alga Laminaria, and emended description of the genus Halosimplex.</title>
        <authorList>
            <person name="Cui H."/>
        </authorList>
    </citation>
    <scope>NUCLEOTIDE SEQUENCE [LARGE SCALE GENOMIC DNA]</scope>
    <source>
        <strain evidence="2 3">R27</strain>
    </source>
</reference>
<evidence type="ECO:0000313" key="3">
    <source>
        <dbReference type="Proteomes" id="UP000509667"/>
    </source>
</evidence>
<dbReference type="OrthoDB" id="11638at2157"/>
<dbReference type="Gene3D" id="3.60.21.10">
    <property type="match status" value="1"/>
</dbReference>
<dbReference type="RefSeq" id="WP_179910317.1">
    <property type="nucleotide sequence ID" value="NZ_CP058910.1"/>
</dbReference>
<keyword evidence="3" id="KW-1185">Reference proteome</keyword>
<dbReference type="AlphaFoldDB" id="A0A7D5NYP1"/>
<accession>A0A7D5NYP1</accession>
<dbReference type="GeneID" id="56076845"/>
<proteinExistence type="predicted"/>
<dbReference type="InterPro" id="IPR029052">
    <property type="entry name" value="Metallo-depent_PP-like"/>
</dbReference>
<dbReference type="InterPro" id="IPR050535">
    <property type="entry name" value="DNA_Repair-Maintenance_Comp"/>
</dbReference>
<dbReference type="EMBL" id="CP058910">
    <property type="protein sequence ID" value="QLH76377.1"/>
    <property type="molecule type" value="Genomic_DNA"/>
</dbReference>
<feature type="domain" description="Calcineurin-like phosphoesterase" evidence="1">
    <location>
        <begin position="1"/>
        <end position="181"/>
    </location>
</feature>
<name>A0A7D5NYP1_9EURY</name>
<protein>
    <submittedName>
        <fullName evidence="2">Metallophosphoesterase family protein</fullName>
    </submittedName>
</protein>
<evidence type="ECO:0000259" key="1">
    <source>
        <dbReference type="Pfam" id="PF00149"/>
    </source>
</evidence>
<sequence>MRLLHTADLHLGRGGERSLDALDALLAAAEREAVDALTVGGDCFDSAAAADELRPELRERFTDNDFDVLVVPGNHDAAVFDGNVEFGPDFRALSTDPVEVATVGDGEVLGVADRERLGEDLFFDVRERAHEEAVLLMHCTLDAGFGAGATGDEAEPTYCPVQTETLGELGYEFVLAGHVHSELYQRKLPNGGLFIYPGSPVSHSWAELGRRHAVVVDTDDANVQPVALDTFYRDRFAATVAPGDGYDAIERVEGWIDGQETDRSDLEVRVDGFTELDESTFDERLHAAAGPATVVNETRGVAAVLDHPIYADFVDRLDDRDLDEFDRVDDSEVVEERLVETLAELLAAGEVTHA</sequence>
<gene>
    <name evidence="2" type="ORF">HZS55_03240</name>
</gene>
<organism evidence="2 3">
    <name type="scientific">Halosimplex rubrum</name>
    <dbReference type="NCBI Taxonomy" id="869889"/>
    <lineage>
        <taxon>Archaea</taxon>
        <taxon>Methanobacteriati</taxon>
        <taxon>Methanobacteriota</taxon>
        <taxon>Stenosarchaea group</taxon>
        <taxon>Halobacteria</taxon>
        <taxon>Halobacteriales</taxon>
        <taxon>Haloarculaceae</taxon>
        <taxon>Halosimplex</taxon>
    </lineage>
</organism>
<dbReference type="Proteomes" id="UP000509667">
    <property type="component" value="Chromosome"/>
</dbReference>
<dbReference type="KEGG" id="hrr:HZS55_03240"/>